<keyword evidence="3" id="KW-0378">Hydrolase</keyword>
<evidence type="ECO:0000259" key="6">
    <source>
        <dbReference type="Pfam" id="PF20789"/>
    </source>
</evidence>
<dbReference type="PANTHER" id="PTHR11066:SF34">
    <property type="entry name" value="ACYL-COENZYME A THIOESTERASE 8"/>
    <property type="match status" value="1"/>
</dbReference>
<dbReference type="CDD" id="cd03445">
    <property type="entry name" value="Thioesterase_II_repeat2"/>
    <property type="match status" value="1"/>
</dbReference>
<name>A0A8H7SLU1_9FUNG</name>
<dbReference type="InterPro" id="IPR003703">
    <property type="entry name" value="Acyl_CoA_thio"/>
</dbReference>
<reference evidence="7" key="1">
    <citation type="submission" date="2021-01" db="EMBL/GenBank/DDBJ databases">
        <title>Metabolic potential, ecology and presence of endohyphal bacteria is reflected in genomic diversity of Mucoromycotina.</title>
        <authorList>
            <person name="Muszewska A."/>
            <person name="Okrasinska A."/>
            <person name="Steczkiewicz K."/>
            <person name="Drgas O."/>
            <person name="Orlowska M."/>
            <person name="Perlinska-Lenart U."/>
            <person name="Aleksandrzak-Piekarczyk T."/>
            <person name="Szatraj K."/>
            <person name="Zielenkiewicz U."/>
            <person name="Pilsyk S."/>
            <person name="Malc E."/>
            <person name="Mieczkowski P."/>
            <person name="Kruszewska J.S."/>
            <person name="Biernat P."/>
            <person name="Pawlowska J."/>
        </authorList>
    </citation>
    <scope>NUCLEOTIDE SEQUENCE</scope>
    <source>
        <strain evidence="7">WA0000018081</strain>
    </source>
</reference>
<feature type="domain" description="Acyl-CoA thioesterase-like C-terminal" evidence="6">
    <location>
        <begin position="176"/>
        <end position="314"/>
    </location>
</feature>
<evidence type="ECO:0000313" key="8">
    <source>
        <dbReference type="Proteomes" id="UP000613177"/>
    </source>
</evidence>
<evidence type="ECO:0000313" key="7">
    <source>
        <dbReference type="EMBL" id="KAG2232285.1"/>
    </source>
</evidence>
<dbReference type="EMBL" id="JAEPRE010000116">
    <property type="protein sequence ID" value="KAG2232285.1"/>
    <property type="molecule type" value="Genomic_DNA"/>
</dbReference>
<sequence length="336" mass="37275">MPNSTFPAVISFADKKETTPVITAKYGDANDEDFGARMADAVEVQEIDVNIYMSKELWLPAGARGAFGGQIVAQALRAAFYTVSDEMDIHSLHSYFILPGNVEVPVIYQVERLRDGRSFATRVVTASQRGKAIFVCSFSFTKFDSSTQLSHQTDMPEAPEPESLPSDVELTQKALEQDDLPPKYREYLKLRIEESSPVDYREITIPKPTFIARRWFRTRGQLGPDKRLHACVIAYASDSGFVGTAAKANDVPARGIGMLASLDHSMWFHASAKADDWLLYDMHSPRSSGGRGVAFGRIYSRDGVLVATTAQEGILRLSKKEQAKRNNMIPAVESKL</sequence>
<dbReference type="PANTHER" id="PTHR11066">
    <property type="entry name" value="ACYL-COA THIOESTERASE"/>
    <property type="match status" value="1"/>
</dbReference>
<dbReference type="Pfam" id="PF13622">
    <property type="entry name" value="4HBT_3"/>
    <property type="match status" value="1"/>
</dbReference>
<comment type="subunit">
    <text evidence="2">Homotetramer.</text>
</comment>
<comment type="caution">
    <text evidence="7">The sequence shown here is derived from an EMBL/GenBank/DDBJ whole genome shotgun (WGS) entry which is preliminary data.</text>
</comment>
<dbReference type="InterPro" id="IPR029069">
    <property type="entry name" value="HotDog_dom_sf"/>
</dbReference>
<evidence type="ECO:0008006" key="9">
    <source>
        <dbReference type="Google" id="ProtNLM"/>
    </source>
</evidence>
<evidence type="ECO:0000256" key="3">
    <source>
        <dbReference type="ARBA" id="ARBA00022801"/>
    </source>
</evidence>
<dbReference type="GO" id="GO:0005782">
    <property type="term" value="C:peroxisomal matrix"/>
    <property type="evidence" value="ECO:0007669"/>
    <property type="project" value="UniProtKB-SubCell"/>
</dbReference>
<dbReference type="GO" id="GO:0047617">
    <property type="term" value="F:fatty acyl-CoA hydrolase activity"/>
    <property type="evidence" value="ECO:0007669"/>
    <property type="project" value="InterPro"/>
</dbReference>
<dbReference type="Pfam" id="PF20789">
    <property type="entry name" value="4HBT_3C"/>
    <property type="match status" value="1"/>
</dbReference>
<dbReference type="GO" id="GO:0006637">
    <property type="term" value="P:acyl-CoA metabolic process"/>
    <property type="evidence" value="ECO:0007669"/>
    <property type="project" value="InterPro"/>
</dbReference>
<feature type="domain" description="Acyl-CoA thioesterase-like N-terminal HotDog" evidence="5">
    <location>
        <begin position="58"/>
        <end position="140"/>
    </location>
</feature>
<protein>
    <recommendedName>
        <fullName evidence="9">Acyl-CoA thioesterase</fullName>
    </recommendedName>
</protein>
<keyword evidence="8" id="KW-1185">Reference proteome</keyword>
<evidence type="ECO:0000256" key="2">
    <source>
        <dbReference type="ARBA" id="ARBA00011881"/>
    </source>
</evidence>
<keyword evidence="4" id="KW-0443">Lipid metabolism</keyword>
<dbReference type="CDD" id="cd03444">
    <property type="entry name" value="Thioesterase_II_repeat1"/>
    <property type="match status" value="1"/>
</dbReference>
<comment type="similarity">
    <text evidence="1">Belongs to the C/M/P thioester hydrolase family.</text>
</comment>
<evidence type="ECO:0000259" key="5">
    <source>
        <dbReference type="Pfam" id="PF13622"/>
    </source>
</evidence>
<dbReference type="InterPro" id="IPR049450">
    <property type="entry name" value="ACOT8-like_C"/>
</dbReference>
<evidence type="ECO:0000256" key="1">
    <source>
        <dbReference type="ARBA" id="ARBA00006538"/>
    </source>
</evidence>
<accession>A0A8H7SLU1</accession>
<dbReference type="Proteomes" id="UP000613177">
    <property type="component" value="Unassembled WGS sequence"/>
</dbReference>
<dbReference type="Gene3D" id="2.40.160.210">
    <property type="entry name" value="Acyl-CoA thioesterase, double hotdog domain"/>
    <property type="match status" value="1"/>
</dbReference>
<gene>
    <name evidence="7" type="ORF">INT48_009306</name>
</gene>
<dbReference type="InterPro" id="IPR042171">
    <property type="entry name" value="Acyl-CoA_hotdog"/>
</dbReference>
<dbReference type="GO" id="GO:0009062">
    <property type="term" value="P:fatty acid catabolic process"/>
    <property type="evidence" value="ECO:0007669"/>
    <property type="project" value="TreeGrafter"/>
</dbReference>
<dbReference type="SUPFAM" id="SSF54637">
    <property type="entry name" value="Thioesterase/thiol ester dehydrase-isomerase"/>
    <property type="match status" value="2"/>
</dbReference>
<dbReference type="FunFam" id="2.40.160.210:FF:000001">
    <property type="entry name" value="Acyl-CoA thioesterase II"/>
    <property type="match status" value="1"/>
</dbReference>
<dbReference type="InterPro" id="IPR049449">
    <property type="entry name" value="TesB_ACOT8-like_N"/>
</dbReference>
<proteinExistence type="inferred from homology"/>
<organism evidence="7 8">
    <name type="scientific">Thamnidium elegans</name>
    <dbReference type="NCBI Taxonomy" id="101142"/>
    <lineage>
        <taxon>Eukaryota</taxon>
        <taxon>Fungi</taxon>
        <taxon>Fungi incertae sedis</taxon>
        <taxon>Mucoromycota</taxon>
        <taxon>Mucoromycotina</taxon>
        <taxon>Mucoromycetes</taxon>
        <taxon>Mucorales</taxon>
        <taxon>Mucorineae</taxon>
        <taxon>Mucoraceae</taxon>
        <taxon>Thamnidium</taxon>
    </lineage>
</organism>
<evidence type="ECO:0000256" key="4">
    <source>
        <dbReference type="ARBA" id="ARBA00023098"/>
    </source>
</evidence>
<dbReference type="AlphaFoldDB" id="A0A8H7SLU1"/>